<dbReference type="CDD" id="cd02801">
    <property type="entry name" value="DUS_like_FMN"/>
    <property type="match status" value="1"/>
</dbReference>
<dbReference type="FunFam" id="3.20.20.70:FF:000159">
    <property type="entry name" value="tRNA-dihydrouridine synthase 4"/>
    <property type="match status" value="1"/>
</dbReference>
<comment type="cofactor">
    <cofactor evidence="1">
        <name>FMN</name>
        <dbReference type="ChEBI" id="CHEBI:58210"/>
    </cofactor>
</comment>
<dbReference type="PANTHER" id="PTHR11082">
    <property type="entry name" value="TRNA-DIHYDROURIDINE SYNTHASE"/>
    <property type="match status" value="1"/>
</dbReference>
<sequence length="391" mass="44476">MKNKTDIIQLFNDAQYNETYLKICAPMVRYSKVQFRNLVKKYKVDMAFTPMILANSFCQNSKARTNEFLTTKDDTPLIVQFAANNINDFLDASKLVYPYADGVDLNCGCPQRWAMKDGYGSALLSKPEIIHDLVRSVKNNLPKDFTVSVKVRILSELKTTLTMCQQLEKCGVDFLTVHGRTPVQKSGEPINMEFMENVFSILKVPCIANGGVKTLEDAKKMYDSLNCQGVMAASGLLTNPALFSGIKTTPVDCVGTWMKLKNYSGNKITFQCYHHHLVFMLEKVLTKQQKQIFNYLQTFEEVDEFLVKHIINDESISTNVSHISEFIACDFDNSITDKHNKKCRGCGISTYYCTCEKYSYENNEGSFFSSYVKTSDDLDYMDSSIFDEKTL</sequence>
<dbReference type="GO" id="GO:0102267">
    <property type="term" value="F:tRNA-dihydrouridine20b synthase activity"/>
    <property type="evidence" value="ECO:0007669"/>
    <property type="project" value="UniProtKB-ARBA"/>
</dbReference>
<evidence type="ECO:0000313" key="12">
    <source>
        <dbReference type="EMBL" id="CAK1553663.1"/>
    </source>
</evidence>
<dbReference type="InterPro" id="IPR018517">
    <property type="entry name" value="tRNA_hU_synthase_CS"/>
</dbReference>
<evidence type="ECO:0000256" key="5">
    <source>
        <dbReference type="ARBA" id="ARBA00022694"/>
    </source>
</evidence>
<keyword evidence="5" id="KW-0819">tRNA processing</keyword>
<proteinExistence type="predicted"/>
<evidence type="ECO:0000256" key="10">
    <source>
        <dbReference type="ARBA" id="ARBA00078338"/>
    </source>
</evidence>
<protein>
    <recommendedName>
        <fullName evidence="9">tRNA-dihydrouridine(20a/20b) synthase [NAD(P)+]</fullName>
    </recommendedName>
    <alternativeName>
        <fullName evidence="10">tRNA-dihydrouridine synthase 4</fullName>
    </alternativeName>
</protein>
<evidence type="ECO:0000313" key="13">
    <source>
        <dbReference type="Proteomes" id="UP001497472"/>
    </source>
</evidence>
<evidence type="ECO:0000256" key="7">
    <source>
        <dbReference type="ARBA" id="ARBA00023002"/>
    </source>
</evidence>
<dbReference type="Gene3D" id="3.20.20.70">
    <property type="entry name" value="Aldolase class I"/>
    <property type="match status" value="1"/>
</dbReference>
<name>A0AAV1JZB1_9NEOP</name>
<dbReference type="InterPro" id="IPR013785">
    <property type="entry name" value="Aldolase_TIM"/>
</dbReference>
<keyword evidence="8" id="KW-0520">NAD</keyword>
<dbReference type="GO" id="GO:0006397">
    <property type="term" value="P:mRNA processing"/>
    <property type="evidence" value="ECO:0007669"/>
    <property type="project" value="UniProtKB-KW"/>
</dbReference>
<evidence type="ECO:0000256" key="4">
    <source>
        <dbReference type="ARBA" id="ARBA00022664"/>
    </source>
</evidence>
<keyword evidence="4" id="KW-0507">mRNA processing</keyword>
<dbReference type="PROSITE" id="PS01136">
    <property type="entry name" value="UPF0034"/>
    <property type="match status" value="1"/>
</dbReference>
<keyword evidence="7" id="KW-0560">Oxidoreductase</keyword>
<dbReference type="SUPFAM" id="SSF51395">
    <property type="entry name" value="FMN-linked oxidoreductases"/>
    <property type="match status" value="1"/>
</dbReference>
<keyword evidence="3" id="KW-0288">FMN</keyword>
<keyword evidence="13" id="KW-1185">Reference proteome</keyword>
<keyword evidence="2" id="KW-0285">Flavoprotein</keyword>
<dbReference type="AlphaFoldDB" id="A0AAV1JZB1"/>
<reference evidence="12 13" key="1">
    <citation type="submission" date="2023-11" db="EMBL/GenBank/DDBJ databases">
        <authorList>
            <person name="Okamura Y."/>
        </authorList>
    </citation>
    <scope>NUCLEOTIDE SEQUENCE [LARGE SCALE GENOMIC DNA]</scope>
</reference>
<evidence type="ECO:0000256" key="8">
    <source>
        <dbReference type="ARBA" id="ARBA00023027"/>
    </source>
</evidence>
<keyword evidence="6" id="KW-0521">NADP</keyword>
<dbReference type="PANTHER" id="PTHR11082:SF31">
    <property type="entry name" value="TRNA-DIHYDROURIDINE(20A_20B) SYNTHASE [NAD(P)+]-LIKE"/>
    <property type="match status" value="1"/>
</dbReference>
<dbReference type="EMBL" id="CAVLEF010000225">
    <property type="protein sequence ID" value="CAK1553663.1"/>
    <property type="molecule type" value="Genomic_DNA"/>
</dbReference>
<dbReference type="GO" id="GO:0050660">
    <property type="term" value="F:flavin adenine dinucleotide binding"/>
    <property type="evidence" value="ECO:0007669"/>
    <property type="project" value="InterPro"/>
</dbReference>
<dbReference type="Pfam" id="PF01207">
    <property type="entry name" value="Dus"/>
    <property type="match status" value="1"/>
</dbReference>
<evidence type="ECO:0000256" key="6">
    <source>
        <dbReference type="ARBA" id="ARBA00022857"/>
    </source>
</evidence>
<evidence type="ECO:0000259" key="11">
    <source>
        <dbReference type="Pfam" id="PF01207"/>
    </source>
</evidence>
<comment type="caution">
    <text evidence="12">The sequence shown here is derived from an EMBL/GenBank/DDBJ whole genome shotgun (WGS) entry which is preliminary data.</text>
</comment>
<evidence type="ECO:0000256" key="3">
    <source>
        <dbReference type="ARBA" id="ARBA00022643"/>
    </source>
</evidence>
<organism evidence="12 13">
    <name type="scientific">Leptosia nina</name>
    <dbReference type="NCBI Taxonomy" id="320188"/>
    <lineage>
        <taxon>Eukaryota</taxon>
        <taxon>Metazoa</taxon>
        <taxon>Ecdysozoa</taxon>
        <taxon>Arthropoda</taxon>
        <taxon>Hexapoda</taxon>
        <taxon>Insecta</taxon>
        <taxon>Pterygota</taxon>
        <taxon>Neoptera</taxon>
        <taxon>Endopterygota</taxon>
        <taxon>Lepidoptera</taxon>
        <taxon>Glossata</taxon>
        <taxon>Ditrysia</taxon>
        <taxon>Papilionoidea</taxon>
        <taxon>Pieridae</taxon>
        <taxon>Pierinae</taxon>
        <taxon>Leptosia</taxon>
    </lineage>
</organism>
<dbReference type="Proteomes" id="UP001497472">
    <property type="component" value="Unassembled WGS sequence"/>
</dbReference>
<accession>A0AAV1JZB1</accession>
<dbReference type="InterPro" id="IPR035587">
    <property type="entry name" value="DUS-like_FMN-bd"/>
</dbReference>
<gene>
    <name evidence="12" type="ORF">LNINA_LOCUS12633</name>
</gene>
<evidence type="ECO:0000256" key="1">
    <source>
        <dbReference type="ARBA" id="ARBA00001917"/>
    </source>
</evidence>
<evidence type="ECO:0000256" key="9">
    <source>
        <dbReference type="ARBA" id="ARBA00071722"/>
    </source>
</evidence>
<dbReference type="GO" id="GO:0102266">
    <property type="term" value="F:tRNA-dihydrouridine20a synthase activity"/>
    <property type="evidence" value="ECO:0007669"/>
    <property type="project" value="UniProtKB-ARBA"/>
</dbReference>
<evidence type="ECO:0000256" key="2">
    <source>
        <dbReference type="ARBA" id="ARBA00022630"/>
    </source>
</evidence>
<feature type="domain" description="DUS-like FMN-binding" evidence="11">
    <location>
        <begin position="24"/>
        <end position="305"/>
    </location>
</feature>